<sequence>MTCEEGELNTMDDDELFEHMLYHGSEMERLYSDRQEDEALKHRVRVGQINDAMTYQLPDILRDITRARYDPNLTGISWDHFPTEEKHE</sequence>
<dbReference type="Proteomes" id="UP000176527">
    <property type="component" value="Unassembled WGS sequence"/>
</dbReference>
<proteinExistence type="predicted"/>
<evidence type="ECO:0000313" key="1">
    <source>
        <dbReference type="EMBL" id="OGE38197.1"/>
    </source>
</evidence>
<evidence type="ECO:0000313" key="2">
    <source>
        <dbReference type="Proteomes" id="UP000176527"/>
    </source>
</evidence>
<comment type="caution">
    <text evidence="1">The sequence shown here is derived from an EMBL/GenBank/DDBJ whole genome shotgun (WGS) entry which is preliminary data.</text>
</comment>
<organism evidence="1 2">
    <name type="scientific">Candidatus Daviesbacteria bacterium RIFCSPHIGHO2_12_FULL_37_11</name>
    <dbReference type="NCBI Taxonomy" id="1797777"/>
    <lineage>
        <taxon>Bacteria</taxon>
        <taxon>Candidatus Daviesiibacteriota</taxon>
    </lineage>
</organism>
<accession>A0A1F5KB86</accession>
<dbReference type="EMBL" id="MFDE01000026">
    <property type="protein sequence ID" value="OGE38197.1"/>
    <property type="molecule type" value="Genomic_DNA"/>
</dbReference>
<protein>
    <submittedName>
        <fullName evidence="1">Uncharacterized protein</fullName>
    </submittedName>
</protein>
<gene>
    <name evidence="1" type="ORF">A3F00_03760</name>
</gene>
<dbReference type="AlphaFoldDB" id="A0A1F5KB86"/>
<name>A0A1F5KB86_9BACT</name>
<reference evidence="1 2" key="1">
    <citation type="journal article" date="2016" name="Nat. Commun.">
        <title>Thousands of microbial genomes shed light on interconnected biogeochemical processes in an aquifer system.</title>
        <authorList>
            <person name="Anantharaman K."/>
            <person name="Brown C.T."/>
            <person name="Hug L.A."/>
            <person name="Sharon I."/>
            <person name="Castelle C.J."/>
            <person name="Probst A.J."/>
            <person name="Thomas B.C."/>
            <person name="Singh A."/>
            <person name="Wilkins M.J."/>
            <person name="Karaoz U."/>
            <person name="Brodie E.L."/>
            <person name="Williams K.H."/>
            <person name="Hubbard S.S."/>
            <person name="Banfield J.F."/>
        </authorList>
    </citation>
    <scope>NUCLEOTIDE SEQUENCE [LARGE SCALE GENOMIC DNA]</scope>
</reference>